<evidence type="ECO:0000313" key="2">
    <source>
        <dbReference type="Proteomes" id="UP000474967"/>
    </source>
</evidence>
<dbReference type="Pfam" id="PF06224">
    <property type="entry name" value="AlkZ-like"/>
    <property type="match status" value="1"/>
</dbReference>
<dbReference type="GO" id="GO:0003677">
    <property type="term" value="F:DNA binding"/>
    <property type="evidence" value="ECO:0007669"/>
    <property type="project" value="UniProtKB-KW"/>
</dbReference>
<accession>A0A6L9XZ76</accession>
<evidence type="ECO:0000313" key="1">
    <source>
        <dbReference type="EMBL" id="NEN06517.1"/>
    </source>
</evidence>
<dbReference type="EMBL" id="JAAGWY010000002">
    <property type="protein sequence ID" value="NEN06517.1"/>
    <property type="molecule type" value="Genomic_DNA"/>
</dbReference>
<gene>
    <name evidence="1" type="ORF">G3T36_11620</name>
</gene>
<reference evidence="1 2" key="1">
    <citation type="journal article" date="2014" name="J. Microbiol.">
        <title>Diaminobutyricibacter tongyongensis gen. nov., sp. nov. and Homoserinibacter gongjuensis gen. nov., sp. nov. belong to the family Microbacteriaceae.</title>
        <authorList>
            <person name="Kim S.J."/>
            <person name="Ahn J.H."/>
            <person name="Weon H.Y."/>
            <person name="Hamada M."/>
            <person name="Suzuki K."/>
            <person name="Kwon S.W."/>
        </authorList>
    </citation>
    <scope>NUCLEOTIDE SEQUENCE [LARGE SCALE GENOMIC DNA]</scope>
    <source>
        <strain evidence="1 2">NBRC 108724</strain>
    </source>
</reference>
<keyword evidence="1" id="KW-0238">DNA-binding</keyword>
<keyword evidence="2" id="KW-1185">Reference proteome</keyword>
<dbReference type="PANTHER" id="PTHR38479:SF2">
    <property type="entry name" value="WINGED HELIX DNA-BINDING DOMAIN-CONTAINING PROTEIN"/>
    <property type="match status" value="1"/>
</dbReference>
<dbReference type="InterPro" id="IPR009351">
    <property type="entry name" value="AlkZ-like"/>
</dbReference>
<name>A0A6L9XZ76_9MICO</name>
<dbReference type="AlphaFoldDB" id="A0A6L9XZ76"/>
<proteinExistence type="predicted"/>
<dbReference type="PANTHER" id="PTHR38479">
    <property type="entry name" value="LMO0824 PROTEIN"/>
    <property type="match status" value="1"/>
</dbReference>
<organism evidence="1 2">
    <name type="scientific">Leifsonia tongyongensis</name>
    <dbReference type="NCBI Taxonomy" id="1268043"/>
    <lineage>
        <taxon>Bacteria</taxon>
        <taxon>Bacillati</taxon>
        <taxon>Actinomycetota</taxon>
        <taxon>Actinomycetes</taxon>
        <taxon>Micrococcales</taxon>
        <taxon>Microbacteriaceae</taxon>
        <taxon>Leifsonia</taxon>
    </lineage>
</organism>
<comment type="caution">
    <text evidence="1">The sequence shown here is derived from an EMBL/GenBank/DDBJ whole genome shotgun (WGS) entry which is preliminary data.</text>
</comment>
<sequence>MPTHAGYADLYRFRQAAHALASPLESPTAVTDRLLAVQAQDFAAACWALGVRTADSSQADVIAALERGEIVRSWPMRGTLHFVPARELGWMLRVTTPRMITGLARRHRQLELEDDDFVRARDVVVAALTGGGSLGRTELMELWERKGIRTTGQRGYHLIYYLAQTGVICWGPPHRSQQSLVLLDEWAPDQRRLDGDEALGEFLLRYLAGHGPATLKDYVWWTKGTLAGAKAGLAIIRDRVTSFDLDGITYWMTAELADSTTPRAARPRSLHVLPGFDEYLLGYQDRSPVLAPEFADRVVPGGNGIFKPLIVSKGRIAGTWRRAANGTRVAIEAQPFMPLSTAEQSGFAAGVAAYGRFLGLRGEVA</sequence>
<dbReference type="Proteomes" id="UP000474967">
    <property type="component" value="Unassembled WGS sequence"/>
</dbReference>
<protein>
    <submittedName>
        <fullName evidence="1">Winged helix DNA-binding domain-containing protein</fullName>
    </submittedName>
</protein>
<dbReference type="RefSeq" id="WP_163289928.1">
    <property type="nucleotide sequence ID" value="NZ_JAAGWY010000002.1"/>
</dbReference>